<dbReference type="Pfam" id="PF05014">
    <property type="entry name" value="Nuc_deoxyrib_tr"/>
    <property type="match status" value="1"/>
</dbReference>
<dbReference type="InterPro" id="IPR007710">
    <property type="entry name" value="Nucleoside_deoxyribTrfase"/>
</dbReference>
<protein>
    <submittedName>
        <fullName evidence="1">N-deoxyribosyltransferase</fullName>
    </submittedName>
</protein>
<organism evidence="1">
    <name type="scientific">Siphoviridae sp. ct4be24</name>
    <dbReference type="NCBI Taxonomy" id="2826289"/>
    <lineage>
        <taxon>Viruses</taxon>
        <taxon>Duplodnaviria</taxon>
        <taxon>Heunggongvirae</taxon>
        <taxon>Uroviricota</taxon>
        <taxon>Caudoviricetes</taxon>
    </lineage>
</organism>
<dbReference type="SUPFAM" id="SSF52309">
    <property type="entry name" value="N-(deoxy)ribosyltransferase-like"/>
    <property type="match status" value="1"/>
</dbReference>
<name>A0A8S5QQY1_9CAUD</name>
<dbReference type="EMBL" id="BK015714">
    <property type="protein sequence ID" value="DAE21622.1"/>
    <property type="molecule type" value="Genomic_DNA"/>
</dbReference>
<reference evidence="1" key="1">
    <citation type="journal article" date="2021" name="Proc. Natl. Acad. Sci. U.S.A.">
        <title>A Catalog of Tens of Thousands of Viruses from Human Metagenomes Reveals Hidden Associations with Chronic Diseases.</title>
        <authorList>
            <person name="Tisza M.J."/>
            <person name="Buck C.B."/>
        </authorList>
    </citation>
    <scope>NUCLEOTIDE SEQUENCE</scope>
    <source>
        <strain evidence="1">Ct4be24</strain>
    </source>
</reference>
<evidence type="ECO:0000313" key="1">
    <source>
        <dbReference type="EMBL" id="DAE21622.1"/>
    </source>
</evidence>
<dbReference type="Gene3D" id="3.40.50.450">
    <property type="match status" value="1"/>
</dbReference>
<accession>A0A8S5QQY1</accession>
<proteinExistence type="predicted"/>
<sequence>MESLKIYLAGKMSGLSMSAMNDWRHYLKKQILHMVDVCDKNVNVINPVDYYNFENMAHQNEFEVMQFDLNKVKQCDLIIAKASGLNTSIGTSIEIYEASKRNIPVLLYDEFDEYENIHPWLKCCITRIHKDSISLIEYIENFYLR</sequence>